<dbReference type="Proteomes" id="UP000253857">
    <property type="component" value="Unassembled WGS sequence"/>
</dbReference>
<dbReference type="SMR" id="A0A369MSP6"/>
<evidence type="ECO:0000313" key="7">
    <source>
        <dbReference type="EMBL" id="RDB80489.1"/>
    </source>
</evidence>
<name>A0A369MSP6_EGGLN</name>
<organism evidence="7 10">
    <name type="scientific">Eggerthella lenta</name>
    <name type="common">Eubacterium lentum</name>
    <dbReference type="NCBI Taxonomy" id="84112"/>
    <lineage>
        <taxon>Bacteria</taxon>
        <taxon>Bacillati</taxon>
        <taxon>Actinomycetota</taxon>
        <taxon>Coriobacteriia</taxon>
        <taxon>Eggerthellales</taxon>
        <taxon>Eggerthellaceae</taxon>
        <taxon>Eggerthella</taxon>
    </lineage>
</organism>
<dbReference type="InterPro" id="IPR017896">
    <property type="entry name" value="4Fe4S_Fe-S-bd"/>
</dbReference>
<keyword evidence="2" id="KW-0479">Metal-binding</keyword>
<keyword evidence="4" id="KW-0411">Iron-sulfur</keyword>
<protein>
    <submittedName>
        <fullName evidence="7">4Fe-4S dicluster domain-containing protein</fullName>
    </submittedName>
</protein>
<evidence type="ECO:0000313" key="11">
    <source>
        <dbReference type="Proteomes" id="UP000253915"/>
    </source>
</evidence>
<feature type="domain" description="4Fe-4S ferredoxin-type" evidence="5">
    <location>
        <begin position="4"/>
        <end position="34"/>
    </location>
</feature>
<dbReference type="Proteomes" id="UP000253915">
    <property type="component" value="Unassembled WGS sequence"/>
</dbReference>
<accession>A0A369MSP6</accession>
<evidence type="ECO:0000259" key="5">
    <source>
        <dbReference type="PROSITE" id="PS51379"/>
    </source>
</evidence>
<dbReference type="EMBL" id="PPTX01000023">
    <property type="protein sequence ID" value="RDB76139.1"/>
    <property type="molecule type" value="Genomic_DNA"/>
</dbReference>
<proteinExistence type="predicted"/>
<gene>
    <name evidence="8" type="ORF">C1853_16110</name>
    <name evidence="7" type="ORF">C1871_15490</name>
    <name evidence="6" type="ORF">C1872_12905</name>
</gene>
<evidence type="ECO:0000313" key="9">
    <source>
        <dbReference type="Proteomes" id="UP000253752"/>
    </source>
</evidence>
<sequence length="227" mass="25108">MARYAILTDLNKCVGCLACSIACKVVNSVPVGSYWNKVLRIGPNPRTKGGQWPDVYTYFLTVQCQHCENPECVKVCPTGASHKLEDGTVQIDKSKCIGCQFCAMSCPYSVRYLNEEEGVVEKCTLCEQKIAQGELPQCVSECGGRARFFGDLDQGLESFEAPGCDLQDPSYDAQAKARMKWGDLIGDSCDYPVKPYDENEVYHLPDVGNAPSFVYILRNEKWQGGGE</sequence>
<comment type="caution">
    <text evidence="7">The sequence shown here is derived from an EMBL/GenBank/DDBJ whole genome shotgun (WGS) entry which is preliminary data.</text>
</comment>
<feature type="domain" description="4Fe-4S ferredoxin-type" evidence="5">
    <location>
        <begin position="87"/>
        <end position="116"/>
    </location>
</feature>
<dbReference type="EMBL" id="PPUQ01000043">
    <property type="protein sequence ID" value="RDC32937.1"/>
    <property type="molecule type" value="Genomic_DNA"/>
</dbReference>
<dbReference type="Pfam" id="PF13247">
    <property type="entry name" value="Fer4_11"/>
    <property type="match status" value="1"/>
</dbReference>
<dbReference type="Proteomes" id="UP000253752">
    <property type="component" value="Unassembled WGS sequence"/>
</dbReference>
<dbReference type="PROSITE" id="PS00198">
    <property type="entry name" value="4FE4S_FER_1"/>
    <property type="match status" value="1"/>
</dbReference>
<dbReference type="InterPro" id="IPR050954">
    <property type="entry name" value="ET_IronSulfur_Cluster-Binding"/>
</dbReference>
<dbReference type="PROSITE" id="PS51379">
    <property type="entry name" value="4FE4S_FER_2"/>
    <property type="match status" value="2"/>
</dbReference>
<evidence type="ECO:0000256" key="1">
    <source>
        <dbReference type="ARBA" id="ARBA00022485"/>
    </source>
</evidence>
<evidence type="ECO:0000313" key="6">
    <source>
        <dbReference type="EMBL" id="RDB76139.1"/>
    </source>
</evidence>
<evidence type="ECO:0000313" key="10">
    <source>
        <dbReference type="Proteomes" id="UP000253857"/>
    </source>
</evidence>
<dbReference type="GO" id="GO:0046872">
    <property type="term" value="F:metal ion binding"/>
    <property type="evidence" value="ECO:0007669"/>
    <property type="project" value="UniProtKB-KW"/>
</dbReference>
<dbReference type="AlphaFoldDB" id="A0A369MSP6"/>
<dbReference type="PANTHER" id="PTHR43177">
    <property type="entry name" value="PROTEIN NRFC"/>
    <property type="match status" value="1"/>
</dbReference>
<dbReference type="EMBL" id="PPTY01000061">
    <property type="protein sequence ID" value="RDB80489.1"/>
    <property type="molecule type" value="Genomic_DNA"/>
</dbReference>
<reference evidence="9 10" key="1">
    <citation type="journal article" date="2018" name="Elife">
        <title>Discovery and characterization of a prevalent human gut bacterial enzyme sufficient for the inactivation of a family of plant toxins.</title>
        <authorList>
            <person name="Koppel N."/>
            <person name="Bisanz J.E."/>
            <person name="Pandelia M.E."/>
            <person name="Turnbaugh P.J."/>
            <person name="Balskus E.P."/>
        </authorList>
    </citation>
    <scope>NUCLEOTIDE SEQUENCE [LARGE SCALE GENOMIC DNA]</scope>
    <source>
        <strain evidence="8 11">16A</strain>
        <strain evidence="7 10">FAA1-1-60AUCSF</strain>
        <strain evidence="6 9">MR1 #12</strain>
    </source>
</reference>
<evidence type="ECO:0000313" key="8">
    <source>
        <dbReference type="EMBL" id="RDC32937.1"/>
    </source>
</evidence>
<evidence type="ECO:0000256" key="3">
    <source>
        <dbReference type="ARBA" id="ARBA00023004"/>
    </source>
</evidence>
<dbReference type="InterPro" id="IPR017900">
    <property type="entry name" value="4Fe4S_Fe_S_CS"/>
</dbReference>
<dbReference type="RefSeq" id="WP_009607966.1">
    <property type="nucleotide sequence ID" value="NZ_AP031442.1"/>
</dbReference>
<keyword evidence="1" id="KW-0004">4Fe-4S</keyword>
<dbReference type="CDD" id="cd10551">
    <property type="entry name" value="PsrB"/>
    <property type="match status" value="1"/>
</dbReference>
<keyword evidence="3" id="KW-0408">Iron</keyword>
<dbReference type="Gene3D" id="3.30.70.20">
    <property type="match status" value="2"/>
</dbReference>
<evidence type="ECO:0000256" key="4">
    <source>
        <dbReference type="ARBA" id="ARBA00023014"/>
    </source>
</evidence>
<dbReference type="PANTHER" id="PTHR43177:SF3">
    <property type="entry name" value="PROTEIN NRFC HOMOLOG"/>
    <property type="match status" value="1"/>
</dbReference>
<dbReference type="SUPFAM" id="SSF54862">
    <property type="entry name" value="4Fe-4S ferredoxins"/>
    <property type="match status" value="1"/>
</dbReference>
<evidence type="ECO:0000256" key="2">
    <source>
        <dbReference type="ARBA" id="ARBA00022723"/>
    </source>
</evidence>
<dbReference type="GO" id="GO:0051539">
    <property type="term" value="F:4 iron, 4 sulfur cluster binding"/>
    <property type="evidence" value="ECO:0007669"/>
    <property type="project" value="UniProtKB-KW"/>
</dbReference>